<reference evidence="6" key="1">
    <citation type="journal article" date="2019" name="Int. J. Syst. Evol. Microbiol.">
        <title>The Global Catalogue of Microorganisms (GCM) 10K type strain sequencing project: providing services to taxonomists for standard genome sequencing and annotation.</title>
        <authorList>
            <consortium name="The Broad Institute Genomics Platform"/>
            <consortium name="The Broad Institute Genome Sequencing Center for Infectious Disease"/>
            <person name="Wu L."/>
            <person name="Ma J."/>
        </authorList>
    </citation>
    <scope>NUCLEOTIDE SEQUENCE [LARGE SCALE GENOMIC DNA]</scope>
    <source>
        <strain evidence="6">NBRC 106593</strain>
    </source>
</reference>
<dbReference type="SMART" id="SM00347">
    <property type="entry name" value="HTH_MARR"/>
    <property type="match status" value="1"/>
</dbReference>
<organism evidence="5 6">
    <name type="scientific">Branchiibius cervicis</name>
    <dbReference type="NCBI Taxonomy" id="908252"/>
    <lineage>
        <taxon>Bacteria</taxon>
        <taxon>Bacillati</taxon>
        <taxon>Actinomycetota</taxon>
        <taxon>Actinomycetes</taxon>
        <taxon>Micrococcales</taxon>
        <taxon>Dermacoccaceae</taxon>
        <taxon>Branchiibius</taxon>
    </lineage>
</organism>
<dbReference type="InterPro" id="IPR000835">
    <property type="entry name" value="HTH_MarR-typ"/>
</dbReference>
<dbReference type="InterPro" id="IPR036390">
    <property type="entry name" value="WH_DNA-bd_sf"/>
</dbReference>
<keyword evidence="3" id="KW-0804">Transcription</keyword>
<feature type="domain" description="HTH marR-type" evidence="4">
    <location>
        <begin position="27"/>
        <end position="162"/>
    </location>
</feature>
<dbReference type="SUPFAM" id="SSF46785">
    <property type="entry name" value="Winged helix' DNA-binding domain"/>
    <property type="match status" value="1"/>
</dbReference>
<evidence type="ECO:0000256" key="3">
    <source>
        <dbReference type="ARBA" id="ARBA00023163"/>
    </source>
</evidence>
<dbReference type="InterPro" id="IPR023187">
    <property type="entry name" value="Tscrpt_reg_MarR-type_CS"/>
</dbReference>
<keyword evidence="6" id="KW-1185">Reference proteome</keyword>
<dbReference type="PROSITE" id="PS01117">
    <property type="entry name" value="HTH_MARR_1"/>
    <property type="match status" value="1"/>
</dbReference>
<keyword evidence="1" id="KW-0805">Transcription regulation</keyword>
<name>A0ABW2AVG1_9MICO</name>
<dbReference type="Gene3D" id="1.10.10.10">
    <property type="entry name" value="Winged helix-like DNA-binding domain superfamily/Winged helix DNA-binding domain"/>
    <property type="match status" value="1"/>
</dbReference>
<keyword evidence="2" id="KW-0238">DNA-binding</keyword>
<comment type="caution">
    <text evidence="5">The sequence shown here is derived from an EMBL/GenBank/DDBJ whole genome shotgun (WGS) entry which is preliminary data.</text>
</comment>
<dbReference type="InterPro" id="IPR039422">
    <property type="entry name" value="MarR/SlyA-like"/>
</dbReference>
<dbReference type="RefSeq" id="WP_377823797.1">
    <property type="nucleotide sequence ID" value="NZ_JBHSWJ010000002.1"/>
</dbReference>
<accession>A0ABW2AVG1</accession>
<gene>
    <name evidence="5" type="ORF">ACFQBT_14825</name>
</gene>
<dbReference type="InterPro" id="IPR036388">
    <property type="entry name" value="WH-like_DNA-bd_sf"/>
</dbReference>
<dbReference type="Proteomes" id="UP001596356">
    <property type="component" value="Unassembled WGS sequence"/>
</dbReference>
<dbReference type="PANTHER" id="PTHR33164">
    <property type="entry name" value="TRANSCRIPTIONAL REGULATOR, MARR FAMILY"/>
    <property type="match status" value="1"/>
</dbReference>
<dbReference type="PROSITE" id="PS50995">
    <property type="entry name" value="HTH_MARR_2"/>
    <property type="match status" value="1"/>
</dbReference>
<evidence type="ECO:0000259" key="4">
    <source>
        <dbReference type="PROSITE" id="PS50995"/>
    </source>
</evidence>
<dbReference type="PRINTS" id="PR00598">
    <property type="entry name" value="HTHMARR"/>
</dbReference>
<dbReference type="PANTHER" id="PTHR33164:SF104">
    <property type="entry name" value="TRANSCRIPTIONAL REGULATORY PROTEIN"/>
    <property type="match status" value="1"/>
</dbReference>
<evidence type="ECO:0000313" key="5">
    <source>
        <dbReference type="EMBL" id="MFC6715006.1"/>
    </source>
</evidence>
<proteinExistence type="predicted"/>
<sequence>MGAPLADEVDSIVAAWHRERPDLDVDPLQVFSRISRLDTLLEQARAAAFDEHDLETWEFDVLSALRRVGAPYQLSPGVLVQQTLVTSGTMTNRVDRLERRGLVRRLPDPRDRRGVLVQLTPAGRTLVDEAMADLLEHERELLARMPARDRERLAGALRALLSAVESG</sequence>
<dbReference type="EMBL" id="JBHSWJ010000002">
    <property type="protein sequence ID" value="MFC6715006.1"/>
    <property type="molecule type" value="Genomic_DNA"/>
</dbReference>
<evidence type="ECO:0000256" key="1">
    <source>
        <dbReference type="ARBA" id="ARBA00023015"/>
    </source>
</evidence>
<dbReference type="Pfam" id="PF12802">
    <property type="entry name" value="MarR_2"/>
    <property type="match status" value="1"/>
</dbReference>
<evidence type="ECO:0000313" key="6">
    <source>
        <dbReference type="Proteomes" id="UP001596356"/>
    </source>
</evidence>
<evidence type="ECO:0000256" key="2">
    <source>
        <dbReference type="ARBA" id="ARBA00023125"/>
    </source>
</evidence>
<protein>
    <submittedName>
        <fullName evidence="5">MarR family winged helix-turn-helix transcriptional regulator</fullName>
    </submittedName>
</protein>